<dbReference type="KEGG" id="lak:106177646"/>
<dbReference type="Proteomes" id="UP000085678">
    <property type="component" value="Unplaced"/>
</dbReference>
<name>A0A1S3K0X9_LINAN</name>
<evidence type="ECO:0000313" key="1">
    <source>
        <dbReference type="Proteomes" id="UP000085678"/>
    </source>
</evidence>
<sequence>MGACVSSQKDYEYPDVECNEKTSLVTYTYRSGIGDGQKGNLRKNLTVNWDFVPKDRSNKHKQKNTAVKSMQKLKLKELKIQDVDREFRESAKVYNDIVDRRQALTNALNSLRPLMKHTNTEFSIPGVTREIQRQLVDVKLKVDIDSGVITPTYGGVSVGMKQILFTVQNIYSHIRDLRAEIPFAVTFCQNVILDEGRLREVVIHANAGPLKVPRALQTLGANMKEFLKALSALSQLQVTLENMFDDIREGLLILGGGGSSGNRREIFMESTESGVMDME</sequence>
<dbReference type="AlphaFoldDB" id="A0A1S3K0X9"/>
<gene>
    <name evidence="2 3" type="primary">LOC106177646</name>
</gene>
<reference evidence="2 3" key="1">
    <citation type="submission" date="2025-04" db="UniProtKB">
        <authorList>
            <consortium name="RefSeq"/>
        </authorList>
    </citation>
    <scope>IDENTIFICATION</scope>
    <source>
        <tissue evidence="2 3">Gonads</tissue>
    </source>
</reference>
<proteinExistence type="predicted"/>
<dbReference type="GeneID" id="106177646"/>
<organism evidence="1 2">
    <name type="scientific">Lingula anatina</name>
    <name type="common">Brachiopod</name>
    <name type="synonym">Lingula unguis</name>
    <dbReference type="NCBI Taxonomy" id="7574"/>
    <lineage>
        <taxon>Eukaryota</taxon>
        <taxon>Metazoa</taxon>
        <taxon>Spiralia</taxon>
        <taxon>Lophotrochozoa</taxon>
        <taxon>Brachiopoda</taxon>
        <taxon>Linguliformea</taxon>
        <taxon>Lingulata</taxon>
        <taxon>Lingulida</taxon>
        <taxon>Linguloidea</taxon>
        <taxon>Lingulidae</taxon>
        <taxon>Lingula</taxon>
    </lineage>
</organism>
<dbReference type="RefSeq" id="XP_013415936.1">
    <property type="nucleotide sequence ID" value="XM_013560482.1"/>
</dbReference>
<dbReference type="RefSeq" id="XP_013415937.1">
    <property type="nucleotide sequence ID" value="XM_013560483.1"/>
</dbReference>
<accession>A0A1S3K0X9</accession>
<keyword evidence="1" id="KW-1185">Reference proteome</keyword>
<protein>
    <submittedName>
        <fullName evidence="2">Uncharacterized protein LOC106177646 isoform X1</fullName>
    </submittedName>
    <submittedName>
        <fullName evidence="3">Uncharacterized protein LOC106177646 isoform X2</fullName>
    </submittedName>
</protein>
<evidence type="ECO:0000313" key="2">
    <source>
        <dbReference type="RefSeq" id="XP_013415936.1"/>
    </source>
</evidence>
<evidence type="ECO:0000313" key="3">
    <source>
        <dbReference type="RefSeq" id="XP_013415937.1"/>
    </source>
</evidence>